<evidence type="ECO:0000256" key="1">
    <source>
        <dbReference type="SAM" id="MobiDB-lite"/>
    </source>
</evidence>
<feature type="region of interest" description="Disordered" evidence="1">
    <location>
        <begin position="1"/>
        <end position="35"/>
    </location>
</feature>
<feature type="compositionally biased region" description="Acidic residues" evidence="1">
    <location>
        <begin position="101"/>
        <end position="110"/>
    </location>
</feature>
<feature type="region of interest" description="Disordered" evidence="1">
    <location>
        <begin position="77"/>
        <end position="110"/>
    </location>
</feature>
<dbReference type="EMBL" id="KZ504796">
    <property type="protein sequence ID" value="PKU61137.1"/>
    <property type="molecule type" value="Genomic_DNA"/>
</dbReference>
<name>A0A2I0VCL3_9ASPA</name>
<dbReference type="AlphaFoldDB" id="A0A2I0VCL3"/>
<keyword evidence="3" id="KW-1185">Reference proteome</keyword>
<evidence type="ECO:0000313" key="2">
    <source>
        <dbReference type="EMBL" id="PKU61137.1"/>
    </source>
</evidence>
<sequence>MNYRRSREGKRRSREYRRRSQKETMQETNSKAITVSKAGNEAEVVSARNVQASVSEAEKPLQNLTFTFPSMAEYQTLCHPPGDGSEPSRFSPSWRRQSTFEDTDLEGSPP</sequence>
<feature type="compositionally biased region" description="Polar residues" evidence="1">
    <location>
        <begin position="88"/>
        <end position="97"/>
    </location>
</feature>
<evidence type="ECO:0000313" key="3">
    <source>
        <dbReference type="Proteomes" id="UP000233837"/>
    </source>
</evidence>
<reference evidence="2 3" key="1">
    <citation type="journal article" date="2016" name="Sci. Rep.">
        <title>The Dendrobium catenatum Lindl. genome sequence provides insights into polysaccharide synthase, floral development and adaptive evolution.</title>
        <authorList>
            <person name="Zhang G.Q."/>
            <person name="Xu Q."/>
            <person name="Bian C."/>
            <person name="Tsai W.C."/>
            <person name="Yeh C.M."/>
            <person name="Liu K.W."/>
            <person name="Yoshida K."/>
            <person name="Zhang L.S."/>
            <person name="Chang S.B."/>
            <person name="Chen F."/>
            <person name="Shi Y."/>
            <person name="Su Y.Y."/>
            <person name="Zhang Y.Q."/>
            <person name="Chen L.J."/>
            <person name="Yin Y."/>
            <person name="Lin M."/>
            <person name="Huang H."/>
            <person name="Deng H."/>
            <person name="Wang Z.W."/>
            <person name="Zhu S.L."/>
            <person name="Zhao X."/>
            <person name="Deng C."/>
            <person name="Niu S.C."/>
            <person name="Huang J."/>
            <person name="Wang M."/>
            <person name="Liu G.H."/>
            <person name="Yang H.J."/>
            <person name="Xiao X.J."/>
            <person name="Hsiao Y.Y."/>
            <person name="Wu W.L."/>
            <person name="Chen Y.Y."/>
            <person name="Mitsuda N."/>
            <person name="Ohme-Takagi M."/>
            <person name="Luo Y.B."/>
            <person name="Van de Peer Y."/>
            <person name="Liu Z.J."/>
        </authorList>
    </citation>
    <scope>NUCLEOTIDE SEQUENCE [LARGE SCALE GENOMIC DNA]</scope>
    <source>
        <tissue evidence="2">The whole plant</tissue>
    </source>
</reference>
<protein>
    <submittedName>
        <fullName evidence="2">Uncharacterized protein</fullName>
    </submittedName>
</protein>
<reference evidence="2 3" key="2">
    <citation type="journal article" date="2017" name="Nature">
        <title>The Apostasia genome and the evolution of orchids.</title>
        <authorList>
            <person name="Zhang G.Q."/>
            <person name="Liu K.W."/>
            <person name="Li Z."/>
            <person name="Lohaus R."/>
            <person name="Hsiao Y.Y."/>
            <person name="Niu S.C."/>
            <person name="Wang J.Y."/>
            <person name="Lin Y.C."/>
            <person name="Xu Q."/>
            <person name="Chen L.J."/>
            <person name="Yoshida K."/>
            <person name="Fujiwara S."/>
            <person name="Wang Z.W."/>
            <person name="Zhang Y.Q."/>
            <person name="Mitsuda N."/>
            <person name="Wang M."/>
            <person name="Liu G.H."/>
            <person name="Pecoraro L."/>
            <person name="Huang H.X."/>
            <person name="Xiao X.J."/>
            <person name="Lin M."/>
            <person name="Wu X.Y."/>
            <person name="Wu W.L."/>
            <person name="Chen Y.Y."/>
            <person name="Chang S.B."/>
            <person name="Sakamoto S."/>
            <person name="Ohme-Takagi M."/>
            <person name="Yagi M."/>
            <person name="Zeng S.J."/>
            <person name="Shen C.Y."/>
            <person name="Yeh C.M."/>
            <person name="Luo Y.B."/>
            <person name="Tsai W.C."/>
            <person name="Van de Peer Y."/>
            <person name="Liu Z.J."/>
        </authorList>
    </citation>
    <scope>NUCLEOTIDE SEQUENCE [LARGE SCALE GENOMIC DNA]</scope>
    <source>
        <tissue evidence="2">The whole plant</tissue>
    </source>
</reference>
<organism evidence="2 3">
    <name type="scientific">Dendrobium catenatum</name>
    <dbReference type="NCBI Taxonomy" id="906689"/>
    <lineage>
        <taxon>Eukaryota</taxon>
        <taxon>Viridiplantae</taxon>
        <taxon>Streptophyta</taxon>
        <taxon>Embryophyta</taxon>
        <taxon>Tracheophyta</taxon>
        <taxon>Spermatophyta</taxon>
        <taxon>Magnoliopsida</taxon>
        <taxon>Liliopsida</taxon>
        <taxon>Asparagales</taxon>
        <taxon>Orchidaceae</taxon>
        <taxon>Epidendroideae</taxon>
        <taxon>Malaxideae</taxon>
        <taxon>Dendrobiinae</taxon>
        <taxon>Dendrobium</taxon>
    </lineage>
</organism>
<feature type="compositionally biased region" description="Basic residues" evidence="1">
    <location>
        <begin position="7"/>
        <end position="20"/>
    </location>
</feature>
<gene>
    <name evidence="2" type="ORF">MA16_Dca027518</name>
</gene>
<accession>A0A2I0VCL3</accession>
<proteinExistence type="predicted"/>
<dbReference type="Proteomes" id="UP000233837">
    <property type="component" value="Unassembled WGS sequence"/>
</dbReference>